<feature type="binding site" evidence="14">
    <location>
        <position position="168"/>
    </location>
    <ligand>
        <name>[4Fe-4S] cluster</name>
        <dbReference type="ChEBI" id="CHEBI:49883"/>
        <note>4Fe-4S-S-AdoMet</note>
    </ligand>
</feature>
<dbReference type="PIRSF" id="PIRSF004911">
    <property type="entry name" value="DUF160"/>
    <property type="match status" value="1"/>
</dbReference>
<dbReference type="SFLD" id="SFLDS00029">
    <property type="entry name" value="Radical_SAM"/>
    <property type="match status" value="1"/>
</dbReference>
<evidence type="ECO:0000256" key="5">
    <source>
        <dbReference type="ARBA" id="ARBA00012144"/>
    </source>
</evidence>
<dbReference type="Pfam" id="PF12544">
    <property type="entry name" value="LAM_C"/>
    <property type="match status" value="1"/>
</dbReference>
<comment type="similarity">
    <text evidence="4">Belongs to the radical SAM superfamily. KamA family.</text>
</comment>
<dbReference type="NCBIfam" id="TIGR00238">
    <property type="entry name" value="KamA family radical SAM protein"/>
    <property type="match status" value="1"/>
</dbReference>
<evidence type="ECO:0000256" key="14">
    <source>
        <dbReference type="PIRSR" id="PIRSR004911-1"/>
    </source>
</evidence>
<dbReference type="GO" id="GO:0051539">
    <property type="term" value="F:4 iron, 4 sulfur cluster binding"/>
    <property type="evidence" value="ECO:0007669"/>
    <property type="project" value="UniProtKB-KW"/>
</dbReference>
<proteinExistence type="inferred from homology"/>
<name>A0A410P6E6_VELA1</name>
<dbReference type="GO" id="GO:0050066">
    <property type="term" value="F:L-lysine 2,3-aminomutase activity"/>
    <property type="evidence" value="ECO:0007669"/>
    <property type="project" value="UniProtKB-EC"/>
</dbReference>
<dbReference type="InterPro" id="IPR007197">
    <property type="entry name" value="rSAM"/>
</dbReference>
<dbReference type="Gene3D" id="6.20.120.40">
    <property type="match status" value="1"/>
</dbReference>
<dbReference type="Pfam" id="PF04055">
    <property type="entry name" value="Radical_SAM"/>
    <property type="match status" value="1"/>
</dbReference>
<keyword evidence="10 15" id="KW-0663">Pyridoxal phosphate</keyword>
<evidence type="ECO:0000313" key="17">
    <source>
        <dbReference type="EMBL" id="QAT17672.1"/>
    </source>
</evidence>
<dbReference type="PANTHER" id="PTHR30538">
    <property type="entry name" value="LYSINE 2,3-AMINOMUTASE-RELATED"/>
    <property type="match status" value="1"/>
</dbReference>
<dbReference type="Gene3D" id="6.10.140.1170">
    <property type="match status" value="1"/>
</dbReference>
<evidence type="ECO:0000256" key="10">
    <source>
        <dbReference type="ARBA" id="ARBA00022898"/>
    </source>
</evidence>
<evidence type="ECO:0000256" key="15">
    <source>
        <dbReference type="PIRSR" id="PIRSR603739-50"/>
    </source>
</evidence>
<feature type="modified residue" description="N6-(pyridoxal phosphate)lysine" evidence="15">
    <location>
        <position position="377"/>
    </location>
</feature>
<reference evidence="17 18" key="1">
    <citation type="submission" date="2017-01" db="EMBL/GenBank/DDBJ databases">
        <title>First insights into the biology of 'candidatus Vampirococcus archaeovorus'.</title>
        <authorList>
            <person name="Kizina J."/>
            <person name="Jordan S."/>
            <person name="Stueber K."/>
            <person name="Reinhardt R."/>
            <person name="Harder J."/>
        </authorList>
    </citation>
    <scope>NUCLEOTIDE SEQUENCE [LARGE SCALE GENOMIC DNA]</scope>
    <source>
        <strain evidence="17 18">LiM</strain>
    </source>
</reference>
<evidence type="ECO:0000256" key="3">
    <source>
        <dbReference type="ARBA" id="ARBA00001966"/>
    </source>
</evidence>
<evidence type="ECO:0000256" key="6">
    <source>
        <dbReference type="ARBA" id="ARBA00022363"/>
    </source>
</evidence>
<evidence type="ECO:0000313" key="18">
    <source>
        <dbReference type="Proteomes" id="UP000287243"/>
    </source>
</evidence>
<dbReference type="InterPro" id="IPR025895">
    <property type="entry name" value="LAM_C_dom"/>
</dbReference>
<dbReference type="PANTHER" id="PTHR30538:SF1">
    <property type="entry name" value="L-LYSINE 2,3-AMINOMUTASE"/>
    <property type="match status" value="1"/>
</dbReference>
<organism evidence="17 18">
    <name type="scientific">Velamenicoccus archaeovorus</name>
    <dbReference type="NCBI Taxonomy" id="1930593"/>
    <lineage>
        <taxon>Bacteria</taxon>
        <taxon>Pseudomonadati</taxon>
        <taxon>Candidatus Omnitrophota</taxon>
        <taxon>Candidatus Velamenicoccus</taxon>
    </lineage>
</organism>
<dbReference type="EC" id="5.4.3.2" evidence="5"/>
<dbReference type="CDD" id="cd01335">
    <property type="entry name" value="Radical_SAM"/>
    <property type="match status" value="1"/>
</dbReference>
<evidence type="ECO:0000256" key="1">
    <source>
        <dbReference type="ARBA" id="ARBA00000911"/>
    </source>
</evidence>
<comment type="cofactor">
    <cofactor evidence="3">
        <name>[4Fe-4S] cluster</name>
        <dbReference type="ChEBI" id="CHEBI:49883"/>
    </cofactor>
</comment>
<dbReference type="InterPro" id="IPR003739">
    <property type="entry name" value="Lys_aminomutase/Glu_NH3_mut"/>
</dbReference>
<sequence length="407" mass="46209">MILQGKYFNIGKIKEGQLASQAQTLEHASPQTLVRRGCIGDYRKVALWKDVPEEQWEDWHWQIDNRIHSLEAISKVLILTPEEEEGIKKSNGRLSMAITPYWTTLMDPDDPECPIRRQAVPLKQEFQFGANEFVDPCAEDRDSPASGLVHRYPDRVLLLSTEKCAMYCRHCTRRRLVGEKVSHAMNAKALDAAADYIRSNKKIRDVLISGGDPLMLEDSELEEIIRKIKSIPHVEFVRLGTRVPVTLPHRITESLIAMLKKYSPLWISIHFNHPREVSRRCKAALDMLADAGIPLGSQTVLLKGINDKPYIMRKLMHELLKVRVRPYYIYQCDPVKGTAHFRTPVAVGINIIEKLRGFTSGYAVPTYVVDAPGGGGKIPVGPSYLISQDKGKHVLRNYKGKIYTYVE</sequence>
<feature type="binding site" evidence="14">
    <location>
        <position position="171"/>
    </location>
    <ligand>
        <name>[4Fe-4S] cluster</name>
        <dbReference type="ChEBI" id="CHEBI:49883"/>
        <note>4Fe-4S-S-AdoMet</note>
    </ligand>
</feature>
<keyword evidence="9 14" id="KW-0479">Metal-binding</keyword>
<evidence type="ECO:0000256" key="11">
    <source>
        <dbReference type="ARBA" id="ARBA00023004"/>
    </source>
</evidence>
<evidence type="ECO:0000256" key="13">
    <source>
        <dbReference type="ARBA" id="ARBA00023235"/>
    </source>
</evidence>
<feature type="binding site" evidence="14">
    <location>
        <position position="164"/>
    </location>
    <ligand>
        <name>[4Fe-4S] cluster</name>
        <dbReference type="ChEBI" id="CHEBI:49883"/>
        <note>4Fe-4S-S-AdoMet</note>
    </ligand>
</feature>
<keyword evidence="8" id="KW-0949">S-adenosyl-L-methionine</keyword>
<comment type="catalytic activity">
    <reaction evidence="1">
        <text>L-lysine = (3S)-3,6-diaminohexanoate</text>
        <dbReference type="Rhea" id="RHEA:19177"/>
        <dbReference type="ChEBI" id="CHEBI:32551"/>
        <dbReference type="ChEBI" id="CHEBI:57434"/>
        <dbReference type="EC" id="5.4.3.2"/>
    </reaction>
</comment>
<evidence type="ECO:0000256" key="8">
    <source>
        <dbReference type="ARBA" id="ARBA00022691"/>
    </source>
</evidence>
<dbReference type="SFLD" id="SFLDG01070">
    <property type="entry name" value="PLP-dependent"/>
    <property type="match status" value="1"/>
</dbReference>
<dbReference type="Proteomes" id="UP000287243">
    <property type="component" value="Chromosome"/>
</dbReference>
<dbReference type="Gene3D" id="3.20.20.70">
    <property type="entry name" value="Aldolase class I"/>
    <property type="match status" value="1"/>
</dbReference>
<dbReference type="KEGG" id="vai:BU251_08045"/>
<evidence type="ECO:0000259" key="16">
    <source>
        <dbReference type="PROSITE" id="PS51918"/>
    </source>
</evidence>
<dbReference type="InterPro" id="IPR058240">
    <property type="entry name" value="rSAM_sf"/>
</dbReference>
<dbReference type="GO" id="GO:0046872">
    <property type="term" value="F:metal ion binding"/>
    <property type="evidence" value="ECO:0007669"/>
    <property type="project" value="UniProtKB-KW"/>
</dbReference>
<dbReference type="SFLD" id="SFLDF00283">
    <property type="entry name" value="L-lysine_2_3-aminomutase_(LAM"/>
    <property type="match status" value="1"/>
</dbReference>
<keyword evidence="7 14" id="KW-0004">4Fe-4S</keyword>
<evidence type="ECO:0000256" key="4">
    <source>
        <dbReference type="ARBA" id="ARBA00008703"/>
    </source>
</evidence>
<dbReference type="AlphaFoldDB" id="A0A410P6E6"/>
<feature type="domain" description="Radical SAM core" evidence="16">
    <location>
        <begin position="150"/>
        <end position="365"/>
    </location>
</feature>
<comment type="cofactor">
    <cofactor evidence="2 15">
        <name>pyridoxal 5'-phosphate</name>
        <dbReference type="ChEBI" id="CHEBI:597326"/>
    </cofactor>
</comment>
<keyword evidence="12 14" id="KW-0411">Iron-sulfur</keyword>
<protein>
    <recommendedName>
        <fullName evidence="6">L-lysine 2,3-aminomutase</fullName>
        <ecNumber evidence="5">5.4.3.2</ecNumber>
    </recommendedName>
</protein>
<keyword evidence="13" id="KW-0413">Isomerase</keyword>
<evidence type="ECO:0000256" key="2">
    <source>
        <dbReference type="ARBA" id="ARBA00001933"/>
    </source>
</evidence>
<accession>A0A410P6E6</accession>
<dbReference type="SUPFAM" id="SSF102114">
    <property type="entry name" value="Radical SAM enzymes"/>
    <property type="match status" value="1"/>
</dbReference>
<dbReference type="PROSITE" id="PS51918">
    <property type="entry name" value="RADICAL_SAM"/>
    <property type="match status" value="1"/>
</dbReference>
<dbReference type="InterPro" id="IPR013785">
    <property type="entry name" value="Aldolase_TIM"/>
</dbReference>
<evidence type="ECO:0000256" key="9">
    <source>
        <dbReference type="ARBA" id="ARBA00022723"/>
    </source>
</evidence>
<evidence type="ECO:0000256" key="7">
    <source>
        <dbReference type="ARBA" id="ARBA00022485"/>
    </source>
</evidence>
<evidence type="ECO:0000256" key="12">
    <source>
        <dbReference type="ARBA" id="ARBA00023014"/>
    </source>
</evidence>
<keyword evidence="11" id="KW-0408">Iron</keyword>
<dbReference type="EMBL" id="CP019384">
    <property type="protein sequence ID" value="QAT17672.1"/>
    <property type="molecule type" value="Genomic_DNA"/>
</dbReference>
<dbReference type="InterPro" id="IPR022459">
    <property type="entry name" value="Lysine_aminomutase"/>
</dbReference>
<keyword evidence="18" id="KW-1185">Reference proteome</keyword>
<gene>
    <name evidence="17" type="ORF">BU251_08045</name>
</gene>